<dbReference type="EMBL" id="AMQM01003876">
    <property type="status" value="NOT_ANNOTATED_CDS"/>
    <property type="molecule type" value="Genomic_DNA"/>
</dbReference>
<gene>
    <name evidence="3" type="primary">20203657</name>
    <name evidence="2" type="ORF">HELRODRAFT_171452</name>
</gene>
<reference evidence="4" key="1">
    <citation type="submission" date="2012-12" db="EMBL/GenBank/DDBJ databases">
        <authorList>
            <person name="Hellsten U."/>
            <person name="Grimwood J."/>
            <person name="Chapman J.A."/>
            <person name="Shapiro H."/>
            <person name="Aerts A."/>
            <person name="Otillar R.P."/>
            <person name="Terry A.Y."/>
            <person name="Boore J.L."/>
            <person name="Simakov O."/>
            <person name="Marletaz F."/>
            <person name="Cho S.-J."/>
            <person name="Edsinger-Gonzales E."/>
            <person name="Havlak P."/>
            <person name="Kuo D.-H."/>
            <person name="Larsson T."/>
            <person name="Lv J."/>
            <person name="Arendt D."/>
            <person name="Savage R."/>
            <person name="Osoegawa K."/>
            <person name="de Jong P."/>
            <person name="Lindberg D.R."/>
            <person name="Seaver E.C."/>
            <person name="Weisblat D.A."/>
            <person name="Putnam N.H."/>
            <person name="Grigoriev I.V."/>
            <person name="Rokhsar D.S."/>
        </authorList>
    </citation>
    <scope>NUCLEOTIDE SEQUENCE</scope>
</reference>
<keyword evidence="1" id="KW-1133">Transmembrane helix</keyword>
<keyword evidence="4" id="KW-1185">Reference proteome</keyword>
<keyword evidence="1" id="KW-0472">Membrane</keyword>
<evidence type="ECO:0000256" key="1">
    <source>
        <dbReference type="SAM" id="Phobius"/>
    </source>
</evidence>
<dbReference type="EnsemblMetazoa" id="HelroT171452">
    <property type="protein sequence ID" value="HelroP171452"/>
    <property type="gene ID" value="HelroG171452"/>
</dbReference>
<dbReference type="AlphaFoldDB" id="T1F4A8"/>
<feature type="transmembrane region" description="Helical" evidence="1">
    <location>
        <begin position="104"/>
        <end position="129"/>
    </location>
</feature>
<organism evidence="3 4">
    <name type="scientific">Helobdella robusta</name>
    <name type="common">Californian leech</name>
    <dbReference type="NCBI Taxonomy" id="6412"/>
    <lineage>
        <taxon>Eukaryota</taxon>
        <taxon>Metazoa</taxon>
        <taxon>Spiralia</taxon>
        <taxon>Lophotrochozoa</taxon>
        <taxon>Annelida</taxon>
        <taxon>Clitellata</taxon>
        <taxon>Hirudinea</taxon>
        <taxon>Rhynchobdellida</taxon>
        <taxon>Glossiphoniidae</taxon>
        <taxon>Helobdella</taxon>
    </lineage>
</organism>
<keyword evidence="1" id="KW-0812">Transmembrane</keyword>
<evidence type="ECO:0000313" key="4">
    <source>
        <dbReference type="Proteomes" id="UP000015101"/>
    </source>
</evidence>
<reference evidence="3" key="3">
    <citation type="submission" date="2015-06" db="UniProtKB">
        <authorList>
            <consortium name="EnsemblMetazoa"/>
        </authorList>
    </citation>
    <scope>IDENTIFICATION</scope>
</reference>
<evidence type="ECO:0000313" key="2">
    <source>
        <dbReference type="EMBL" id="ESO05781.1"/>
    </source>
</evidence>
<reference evidence="2 4" key="2">
    <citation type="journal article" date="2013" name="Nature">
        <title>Insights into bilaterian evolution from three spiralian genomes.</title>
        <authorList>
            <person name="Simakov O."/>
            <person name="Marletaz F."/>
            <person name="Cho S.J."/>
            <person name="Edsinger-Gonzales E."/>
            <person name="Havlak P."/>
            <person name="Hellsten U."/>
            <person name="Kuo D.H."/>
            <person name="Larsson T."/>
            <person name="Lv J."/>
            <person name="Arendt D."/>
            <person name="Savage R."/>
            <person name="Osoegawa K."/>
            <person name="de Jong P."/>
            <person name="Grimwood J."/>
            <person name="Chapman J.A."/>
            <person name="Shapiro H."/>
            <person name="Aerts A."/>
            <person name="Otillar R.P."/>
            <person name="Terry A.Y."/>
            <person name="Boore J.L."/>
            <person name="Grigoriev I.V."/>
            <person name="Lindberg D.R."/>
            <person name="Seaver E.C."/>
            <person name="Weisblat D.A."/>
            <person name="Putnam N.H."/>
            <person name="Rokhsar D.S."/>
        </authorList>
    </citation>
    <scope>NUCLEOTIDE SEQUENCE</scope>
</reference>
<dbReference type="RefSeq" id="XP_009016414.1">
    <property type="nucleotide sequence ID" value="XM_009018166.1"/>
</dbReference>
<accession>T1F4A8</accession>
<dbReference type="EMBL" id="KB096325">
    <property type="protein sequence ID" value="ESO05781.1"/>
    <property type="molecule type" value="Genomic_DNA"/>
</dbReference>
<evidence type="ECO:0000313" key="3">
    <source>
        <dbReference type="EnsemblMetazoa" id="HelroP171452"/>
    </source>
</evidence>
<proteinExistence type="predicted"/>
<dbReference type="GeneID" id="20203657"/>
<dbReference type="Proteomes" id="UP000015101">
    <property type="component" value="Unassembled WGS sequence"/>
</dbReference>
<dbReference type="OrthoDB" id="7485566at2759"/>
<dbReference type="KEGG" id="hro:HELRODRAFT_171452"/>
<name>T1F4A8_HELRO</name>
<dbReference type="InParanoid" id="T1F4A8"/>
<dbReference type="HOGENOM" id="CLU_1940370_0_0_1"/>
<sequence>MVLKKSPRGGKRYSPVTIVNQRIDECYNCSVEKMPNNLEPIMEIGKVKSPESRTPSPPNKYSGVSVKFQQILACLRSFPKVTFGGRDGLAPEHVTSSKTDSLDFINGITAFINLLLNVGCLAEVALYLFG</sequence>
<dbReference type="CTD" id="20203657"/>
<protein>
    <submittedName>
        <fullName evidence="2 3">Uncharacterized protein</fullName>
    </submittedName>
</protein>